<dbReference type="InterPro" id="IPR045004">
    <property type="entry name" value="ECH_dom"/>
</dbReference>
<evidence type="ECO:0000313" key="5">
    <source>
        <dbReference type="EMBL" id="KAK3212914.1"/>
    </source>
</evidence>
<gene>
    <name evidence="5" type="ORF">Dsin_017620</name>
</gene>
<feature type="domain" description="Enoyl-CoA hydratase/isomerase" evidence="4">
    <location>
        <begin position="50"/>
        <end position="109"/>
    </location>
</feature>
<dbReference type="GO" id="GO:0006574">
    <property type="term" value="P:L-valine catabolic process"/>
    <property type="evidence" value="ECO:0007669"/>
    <property type="project" value="UniProtKB-UniRule"/>
</dbReference>
<comment type="pathway">
    <text evidence="2">Amino-acid degradation; L-valine degradation.</text>
</comment>
<dbReference type="Proteomes" id="UP001281410">
    <property type="component" value="Unassembled WGS sequence"/>
</dbReference>
<organism evidence="5 6">
    <name type="scientific">Dipteronia sinensis</name>
    <dbReference type="NCBI Taxonomy" id="43782"/>
    <lineage>
        <taxon>Eukaryota</taxon>
        <taxon>Viridiplantae</taxon>
        <taxon>Streptophyta</taxon>
        <taxon>Embryophyta</taxon>
        <taxon>Tracheophyta</taxon>
        <taxon>Spermatophyta</taxon>
        <taxon>Magnoliopsida</taxon>
        <taxon>eudicotyledons</taxon>
        <taxon>Gunneridae</taxon>
        <taxon>Pentapetalae</taxon>
        <taxon>rosids</taxon>
        <taxon>malvids</taxon>
        <taxon>Sapindales</taxon>
        <taxon>Sapindaceae</taxon>
        <taxon>Hippocastanoideae</taxon>
        <taxon>Acereae</taxon>
        <taxon>Dipteronia</taxon>
    </lineage>
</organism>
<dbReference type="AlphaFoldDB" id="A0AAE0E6Q6"/>
<dbReference type="InterPro" id="IPR029045">
    <property type="entry name" value="ClpP/crotonase-like_dom_sf"/>
</dbReference>
<comment type="caution">
    <text evidence="5">The sequence shown here is derived from an EMBL/GenBank/DDBJ whole genome shotgun (WGS) entry which is preliminary data.</text>
</comment>
<accession>A0AAE0E6Q6</accession>
<sequence length="115" mass="13290">MYISFFYWSSLSIFFFLHFVVLVVINLSIYIKEVIDGDDQVVFEGNSSVKKVMLNRPRKLNTLTHQMISQMTKRLEDYENEPEVKLVMLKGNDKAFCAGGDLVAIYKFLTAGCNY</sequence>
<evidence type="ECO:0000256" key="1">
    <source>
        <dbReference type="ARBA" id="ARBA00022801"/>
    </source>
</evidence>
<evidence type="ECO:0000313" key="6">
    <source>
        <dbReference type="Proteomes" id="UP001281410"/>
    </source>
</evidence>
<name>A0AAE0E6Q6_9ROSI</name>
<proteinExistence type="inferred from homology"/>
<evidence type="ECO:0000256" key="2">
    <source>
        <dbReference type="RuleBase" id="RU369070"/>
    </source>
</evidence>
<keyword evidence="3" id="KW-1133">Transmembrane helix</keyword>
<evidence type="ECO:0000256" key="3">
    <source>
        <dbReference type="SAM" id="Phobius"/>
    </source>
</evidence>
<keyword evidence="6" id="KW-1185">Reference proteome</keyword>
<keyword evidence="3" id="KW-0812">Transmembrane</keyword>
<dbReference type="GO" id="GO:0003860">
    <property type="term" value="F:3-hydroxyisobutyryl-CoA hydrolase activity"/>
    <property type="evidence" value="ECO:0007669"/>
    <property type="project" value="UniProtKB-UniRule"/>
</dbReference>
<feature type="transmembrane region" description="Helical" evidence="3">
    <location>
        <begin position="6"/>
        <end position="25"/>
    </location>
</feature>
<dbReference type="EC" id="3.1.2.4" evidence="2"/>
<keyword evidence="3" id="KW-0472">Membrane</keyword>
<dbReference type="Gene3D" id="3.90.226.10">
    <property type="entry name" value="2-enoyl-CoA Hydratase, Chain A, domain 1"/>
    <property type="match status" value="1"/>
</dbReference>
<reference evidence="5" key="1">
    <citation type="journal article" date="2023" name="Plant J.">
        <title>Genome sequences and population genomics provide insights into the demographic history, inbreeding, and mutation load of two 'living fossil' tree species of Dipteronia.</title>
        <authorList>
            <person name="Feng Y."/>
            <person name="Comes H.P."/>
            <person name="Chen J."/>
            <person name="Zhu S."/>
            <person name="Lu R."/>
            <person name="Zhang X."/>
            <person name="Li P."/>
            <person name="Qiu J."/>
            <person name="Olsen K.M."/>
            <person name="Qiu Y."/>
        </authorList>
    </citation>
    <scope>NUCLEOTIDE SEQUENCE</scope>
    <source>
        <strain evidence="5">NBL</strain>
    </source>
</reference>
<dbReference type="CDD" id="cd06558">
    <property type="entry name" value="crotonase-like"/>
    <property type="match status" value="1"/>
</dbReference>
<keyword evidence="1 2" id="KW-0378">Hydrolase</keyword>
<comment type="catalytic activity">
    <reaction evidence="2">
        <text>3-hydroxy-2-methylpropanoyl-CoA + H2O = 3-hydroxy-2-methylpropanoate + CoA + H(+)</text>
        <dbReference type="Rhea" id="RHEA:20888"/>
        <dbReference type="ChEBI" id="CHEBI:11805"/>
        <dbReference type="ChEBI" id="CHEBI:15377"/>
        <dbReference type="ChEBI" id="CHEBI:15378"/>
        <dbReference type="ChEBI" id="CHEBI:57287"/>
        <dbReference type="ChEBI" id="CHEBI:57340"/>
        <dbReference type="EC" id="3.1.2.4"/>
    </reaction>
</comment>
<comment type="similarity">
    <text evidence="2">Belongs to the enoyl-CoA hydratase/isomerase family.</text>
</comment>
<dbReference type="Pfam" id="PF16113">
    <property type="entry name" value="ECH_2"/>
    <property type="match status" value="1"/>
</dbReference>
<dbReference type="InterPro" id="IPR032259">
    <property type="entry name" value="HIBYL-CoA-H"/>
</dbReference>
<protein>
    <recommendedName>
        <fullName evidence="2">3-hydroxyisobutyryl-CoA hydrolase</fullName>
        <shortName evidence="2">HIB-CoA hydrolase</shortName>
        <shortName evidence="2">HIBYL-CoA-H</shortName>
        <ecNumber evidence="2">3.1.2.4</ecNumber>
    </recommendedName>
    <alternativeName>
        <fullName evidence="2">3-hydroxyisobutyryl-coenzyme A hydrolase</fullName>
    </alternativeName>
</protein>
<comment type="function">
    <text evidence="2">Hydrolyzes 3-hydroxyisobutyryl-CoA (HIBYL-CoA), a saline catabolite. Has high activity toward isobutyryl-CoA. Could be an isobutyryl-CoA dehydrogenase that functions in valine catabolism.</text>
</comment>
<evidence type="ECO:0000259" key="4">
    <source>
        <dbReference type="Pfam" id="PF16113"/>
    </source>
</evidence>
<dbReference type="SUPFAM" id="SSF52096">
    <property type="entry name" value="ClpP/crotonase"/>
    <property type="match status" value="1"/>
</dbReference>
<dbReference type="PANTHER" id="PTHR43176">
    <property type="entry name" value="3-HYDROXYISOBUTYRYL-COA HYDROLASE-RELATED"/>
    <property type="match status" value="1"/>
</dbReference>
<dbReference type="EMBL" id="JANJYJ010000005">
    <property type="protein sequence ID" value="KAK3212914.1"/>
    <property type="molecule type" value="Genomic_DNA"/>
</dbReference>
<dbReference type="PANTHER" id="PTHR43176:SF6">
    <property type="entry name" value="3-HYDROXYISOBUTYRYL-COA HYDROLASE"/>
    <property type="match status" value="1"/>
</dbReference>